<accession>A0A7M5WST8</accession>
<evidence type="ECO:0000256" key="3">
    <source>
        <dbReference type="ARBA" id="ARBA00015706"/>
    </source>
</evidence>
<dbReference type="EnsemblMetazoa" id="CLYHEMT011513.1">
    <property type="protein sequence ID" value="CLYHEMP011513.1"/>
    <property type="gene ID" value="CLYHEMG011513"/>
</dbReference>
<dbReference type="AlphaFoldDB" id="A0A7M5WST8"/>
<evidence type="ECO:0000259" key="9">
    <source>
        <dbReference type="Pfam" id="PF24654"/>
    </source>
</evidence>
<comment type="function">
    <text evidence="6">Centrosomal protein involved in regulation of centriole duplication. Required to limit centriole duplication to once per cell cycle by preventing centriole reduplication.</text>
</comment>
<organism evidence="11 12">
    <name type="scientific">Clytia hemisphaerica</name>
    <dbReference type="NCBI Taxonomy" id="252671"/>
    <lineage>
        <taxon>Eukaryota</taxon>
        <taxon>Metazoa</taxon>
        <taxon>Cnidaria</taxon>
        <taxon>Hydrozoa</taxon>
        <taxon>Hydroidolina</taxon>
        <taxon>Leptothecata</taxon>
        <taxon>Obeliida</taxon>
        <taxon>Clytiidae</taxon>
        <taxon>Clytia</taxon>
    </lineage>
</organism>
<evidence type="ECO:0000256" key="6">
    <source>
        <dbReference type="ARBA" id="ARBA00024729"/>
    </source>
</evidence>
<name>A0A7M5WST8_9CNID</name>
<feature type="domain" description="CEP76 N-terminal" evidence="9">
    <location>
        <begin position="10"/>
        <end position="69"/>
    </location>
</feature>
<feature type="domain" description="Centrosomal protein of 76 kDa C-terminal" evidence="8">
    <location>
        <begin position="523"/>
        <end position="654"/>
    </location>
</feature>
<evidence type="ECO:0000313" key="11">
    <source>
        <dbReference type="EnsemblMetazoa" id="CLYHEMP011513.1"/>
    </source>
</evidence>
<dbReference type="GO" id="GO:0005814">
    <property type="term" value="C:centriole"/>
    <property type="evidence" value="ECO:0007669"/>
    <property type="project" value="UniProtKB-SubCell"/>
</dbReference>
<evidence type="ECO:0000259" key="8">
    <source>
        <dbReference type="Pfam" id="PF24652"/>
    </source>
</evidence>
<keyword evidence="4" id="KW-0963">Cytoplasm</keyword>
<dbReference type="Proteomes" id="UP000594262">
    <property type="component" value="Unplaced"/>
</dbReference>
<dbReference type="Pfam" id="PF24654">
    <property type="entry name" value="CEP76_N"/>
    <property type="match status" value="1"/>
</dbReference>
<reference evidence="11" key="1">
    <citation type="submission" date="2021-01" db="UniProtKB">
        <authorList>
            <consortium name="EnsemblMetazoa"/>
        </authorList>
    </citation>
    <scope>IDENTIFICATION</scope>
</reference>
<evidence type="ECO:0000256" key="5">
    <source>
        <dbReference type="ARBA" id="ARBA00023212"/>
    </source>
</evidence>
<comment type="subcellular location">
    <subcellularLocation>
        <location evidence="1">Cytoplasm</location>
        <location evidence="1">Cytoskeleton</location>
        <location evidence="1">Microtubule organizing center</location>
        <location evidence="1">Centrosome</location>
        <location evidence="1">Centriole</location>
    </subcellularLocation>
</comment>
<evidence type="ECO:0000259" key="7">
    <source>
        <dbReference type="Pfam" id="PF15627"/>
    </source>
</evidence>
<keyword evidence="5" id="KW-0206">Cytoskeleton</keyword>
<sequence>MSLPPEKVNELKQVIHAHLNQLDIHGQIKNIVNESMKNTSLDESREDEEKNVLKMLKEQGVVDDILSTLKFQGLKDKQTPSKRVLKDKEGRWIPDEDRRFPIDPGKRYLYFQVTGGRAFLEHLQDPEPYPGRVCSYFTLHVNFMGQRYHSKDIACACEPAFDEAFLLEIKPHSSNDKQPDTRNLLTINDKIHVVIIRTEPSGESHLIGSHYLEWRGIVCNTSSRMQNSVEINGIGAESNVPIGILDIKMNLIPRLNQVTTTDVITTQLNLERTRVAERDRLFLAYSKQWWREYLQIRSTHSNRLVKIFAQDENSIHRFVCSYLRPLRSGRLLDTPRQAARFVSLLGYEKHPVVSGTRTEMWTSMHSFLARGKGDVEDHCVLLCSLLLGFGLDAYVCIGTKAKGISHAWVVTINPDGTVLFWESLTAQRYQHQEINPHDPPLAKQKQPSYQYRTVGCIFNHQAFYANSQPTDGVHVCAFDLSNKSAWKSMSADAIRSVCGSGLSPKPLGAVNLVPTNIDPILKSNDLEMELRSLVFDHRNDLGLTTTWDDDLCYLLSPALAAYEFDYSTGVSVGNDDFQNGIRRNVPDGHTFKGFPIQFIHMNARRAFAACLRSPMCEEIICCRGDQVRLAVRVRIFLYPERACAVWIMFAVKYKSVL</sequence>
<dbReference type="Pfam" id="PF15627">
    <property type="entry name" value="CEP76-C2"/>
    <property type="match status" value="1"/>
</dbReference>
<feature type="domain" description="CEP76/DRC7 peptidase-like" evidence="10">
    <location>
        <begin position="359"/>
        <end position="489"/>
    </location>
</feature>
<comment type="similarity">
    <text evidence="2">Belongs to the CEP76 family.</text>
</comment>
<dbReference type="Gene3D" id="3.10.620.30">
    <property type="match status" value="1"/>
</dbReference>
<dbReference type="InterPro" id="IPR056289">
    <property type="entry name" value="CEP76_N"/>
</dbReference>
<dbReference type="InterPro" id="IPR056288">
    <property type="entry name" value="CEP76_C"/>
</dbReference>
<dbReference type="GO" id="GO:0046599">
    <property type="term" value="P:regulation of centriole replication"/>
    <property type="evidence" value="ECO:0007669"/>
    <property type="project" value="TreeGrafter"/>
</dbReference>
<evidence type="ECO:0000256" key="4">
    <source>
        <dbReference type="ARBA" id="ARBA00022490"/>
    </source>
</evidence>
<dbReference type="Pfam" id="PF24652">
    <property type="entry name" value="CEP76_C"/>
    <property type="match status" value="1"/>
</dbReference>
<evidence type="ECO:0000313" key="12">
    <source>
        <dbReference type="Proteomes" id="UP000594262"/>
    </source>
</evidence>
<dbReference type="InterPro" id="IPR038765">
    <property type="entry name" value="Papain-like_cys_pep_sf"/>
</dbReference>
<protein>
    <recommendedName>
        <fullName evidence="3">Centrosomal protein of 76 kDa</fullName>
    </recommendedName>
</protein>
<dbReference type="InterPro" id="IPR052299">
    <property type="entry name" value="CEP76"/>
</dbReference>
<evidence type="ECO:0000259" key="10">
    <source>
        <dbReference type="Pfam" id="PF24656"/>
    </source>
</evidence>
<dbReference type="RefSeq" id="XP_066918016.1">
    <property type="nucleotide sequence ID" value="XM_067061915.1"/>
</dbReference>
<dbReference type="GeneID" id="136805326"/>
<dbReference type="SUPFAM" id="SSF54001">
    <property type="entry name" value="Cysteine proteinases"/>
    <property type="match status" value="1"/>
</dbReference>
<feature type="domain" description="CEP76 C2" evidence="7">
    <location>
        <begin position="102"/>
        <end position="256"/>
    </location>
</feature>
<evidence type="ECO:0000256" key="2">
    <source>
        <dbReference type="ARBA" id="ARBA00005400"/>
    </source>
</evidence>
<dbReference type="InterPro" id="IPR028926">
    <property type="entry name" value="CEP76-C2"/>
</dbReference>
<dbReference type="Pfam" id="PF24656">
    <property type="entry name" value="CEPT76_peptidase"/>
    <property type="match status" value="1"/>
</dbReference>
<dbReference type="InterPro" id="IPR056290">
    <property type="entry name" value="CEPT76/DRC7_peptidase-like_dom"/>
</dbReference>
<proteinExistence type="inferred from homology"/>
<dbReference type="OrthoDB" id="5527234at2759"/>
<dbReference type="PANTHER" id="PTHR46436">
    <property type="entry name" value="CENTROSOMAL PROTEIN OF 76 KDA"/>
    <property type="match status" value="1"/>
</dbReference>
<dbReference type="PANTHER" id="PTHR46436:SF1">
    <property type="entry name" value="CENTROSOMAL PROTEIN OF 76 KDA"/>
    <property type="match status" value="1"/>
</dbReference>
<evidence type="ECO:0000256" key="1">
    <source>
        <dbReference type="ARBA" id="ARBA00004114"/>
    </source>
</evidence>
<keyword evidence="12" id="KW-1185">Reference proteome</keyword>